<sequence>MKRHSQHKKPIPFFVVVLVCVGLMLILSVARTYQAMQAKLHRDKKNAIRELQHHQQNLGDASDDNDDLDDTDDEFDEQRRHNSKISVIGGYHISELLTKDENMHYADAAVKALFSALPSTEERRMLHPVPEIRLSIFVSVASYRDTLCRYSLRSMFAQALNPGTIFVGIVEQHSTQHGDELCVQRSALQLDAIHLLDATNYTAAPEMRLIGQLSTADSAKKNARKDEITGTFELVHAHAKVMHAPPWFGKGPAHARYLAAAMYSDEAFFLMIDSHSVFSLHWDKLLIQSYLDLAVKVAPTSAGGPVLTHHPPAWFPAHHHPAAAAAGGDDDLAAADDSAESFLVDNEFSKGEERSINFHQLPLVCLAKFDLPELGYPILYSTVRNRTETPRRQPFVGAGLLFTKGEVVRDVPFDAHLDYLFHGEEILLSARLWTSGFDFFAPNHVILRHYYYRRESAKYNNDTSLSIRLTREEVALREHTLDNSILRVQYFLQTTEYVPPWERKAGIKPKRHAPEFGTAPEATVDAEIYGLGKERTLQEFWAHCGINPIERTQDPKVWCCRPDCTD</sequence>
<reference evidence="4" key="1">
    <citation type="submission" date="2015-09" db="EMBL/GenBank/DDBJ databases">
        <authorList>
            <consortium name="Pathogen Informatics"/>
        </authorList>
    </citation>
    <scope>NUCLEOTIDE SEQUENCE [LARGE SCALE GENOMIC DNA]</scope>
    <source>
        <strain evidence="4">Lake Konstanz</strain>
    </source>
</reference>
<dbReference type="PANTHER" id="PTHR34496">
    <property type="entry name" value="GLCNAC TRANSFERASE-RELATED"/>
    <property type="match status" value="1"/>
</dbReference>
<keyword evidence="2" id="KW-0472">Membrane</keyword>
<feature type="compositionally biased region" description="Acidic residues" evidence="1">
    <location>
        <begin position="61"/>
        <end position="76"/>
    </location>
</feature>
<dbReference type="InterPro" id="IPR029044">
    <property type="entry name" value="Nucleotide-diphossugar_trans"/>
</dbReference>
<dbReference type="AlphaFoldDB" id="A0A0S4J993"/>
<dbReference type="EMBL" id="CYKH01001375">
    <property type="protein sequence ID" value="CUG86702.1"/>
    <property type="molecule type" value="Genomic_DNA"/>
</dbReference>
<protein>
    <submittedName>
        <fullName evidence="3">Glycosyltransferase (GlcNAc), putative</fullName>
    </submittedName>
</protein>
<dbReference type="InterPro" id="IPR021067">
    <property type="entry name" value="Glycosyltransferase"/>
</dbReference>
<name>A0A0S4J993_BODSA</name>
<keyword evidence="2" id="KW-1133">Transmembrane helix</keyword>
<evidence type="ECO:0000256" key="1">
    <source>
        <dbReference type="SAM" id="MobiDB-lite"/>
    </source>
</evidence>
<keyword evidence="2" id="KW-0812">Transmembrane</keyword>
<dbReference type="Proteomes" id="UP000051952">
    <property type="component" value="Unassembled WGS sequence"/>
</dbReference>
<feature type="region of interest" description="Disordered" evidence="1">
    <location>
        <begin position="56"/>
        <end position="79"/>
    </location>
</feature>
<dbReference type="VEuPathDB" id="TriTrypDB:BSAL_94315"/>
<dbReference type="GO" id="GO:0016740">
    <property type="term" value="F:transferase activity"/>
    <property type="evidence" value="ECO:0007669"/>
    <property type="project" value="UniProtKB-KW"/>
</dbReference>
<dbReference type="OrthoDB" id="76265at2759"/>
<keyword evidence="4" id="KW-1185">Reference proteome</keyword>
<evidence type="ECO:0000313" key="3">
    <source>
        <dbReference type="EMBL" id="CUG86702.1"/>
    </source>
</evidence>
<evidence type="ECO:0000313" key="4">
    <source>
        <dbReference type="Proteomes" id="UP000051952"/>
    </source>
</evidence>
<dbReference type="Pfam" id="PF11397">
    <property type="entry name" value="GlcNAc"/>
    <property type="match status" value="2"/>
</dbReference>
<gene>
    <name evidence="3" type="ORF">BSAL_94315</name>
</gene>
<keyword evidence="3" id="KW-0808">Transferase</keyword>
<proteinExistence type="predicted"/>
<feature type="transmembrane region" description="Helical" evidence="2">
    <location>
        <begin position="12"/>
        <end position="30"/>
    </location>
</feature>
<accession>A0A0S4J993</accession>
<dbReference type="PANTHER" id="PTHR34496:SF7">
    <property type="entry name" value="GLYCOSYLTRANSFERASE (GLCNAC)"/>
    <property type="match status" value="1"/>
</dbReference>
<dbReference type="SUPFAM" id="SSF53448">
    <property type="entry name" value="Nucleotide-diphospho-sugar transferases"/>
    <property type="match status" value="1"/>
</dbReference>
<evidence type="ECO:0000256" key="2">
    <source>
        <dbReference type="SAM" id="Phobius"/>
    </source>
</evidence>
<organism evidence="3 4">
    <name type="scientific">Bodo saltans</name>
    <name type="common">Flagellated protozoan</name>
    <dbReference type="NCBI Taxonomy" id="75058"/>
    <lineage>
        <taxon>Eukaryota</taxon>
        <taxon>Discoba</taxon>
        <taxon>Euglenozoa</taxon>
        <taxon>Kinetoplastea</taxon>
        <taxon>Metakinetoplastina</taxon>
        <taxon>Eubodonida</taxon>
        <taxon>Bodonidae</taxon>
        <taxon>Bodo</taxon>
    </lineage>
</organism>